<comment type="similarity">
    <text evidence="1">Belongs to the dTDP-4-dehydrorhamnose 3,5-epimerase family.</text>
</comment>
<protein>
    <submittedName>
        <fullName evidence="2">dTDP-4-dehydrorhamnose 3,5-epimerase</fullName>
    </submittedName>
</protein>
<name>A0ABT4MXT4_GORRU</name>
<keyword evidence="3" id="KW-1185">Reference proteome</keyword>
<dbReference type="EMBL" id="JAPWIE010000005">
    <property type="protein sequence ID" value="MCZ4551807.1"/>
    <property type="molecule type" value="Genomic_DNA"/>
</dbReference>
<dbReference type="Gene3D" id="2.60.120.10">
    <property type="entry name" value="Jelly Rolls"/>
    <property type="match status" value="1"/>
</dbReference>
<dbReference type="InterPro" id="IPR000888">
    <property type="entry name" value="RmlC-like"/>
</dbReference>
<dbReference type="RefSeq" id="WP_301572706.1">
    <property type="nucleotide sequence ID" value="NZ_JAPWIE010000005.1"/>
</dbReference>
<dbReference type="InterPro" id="IPR014710">
    <property type="entry name" value="RmlC-like_jellyroll"/>
</dbReference>
<dbReference type="PANTHER" id="PTHR21047">
    <property type="entry name" value="DTDP-6-DEOXY-D-GLUCOSE-3,5 EPIMERASE"/>
    <property type="match status" value="1"/>
</dbReference>
<organism evidence="2 3">
    <name type="scientific">Gordonia rubripertincta</name>
    <name type="common">Rhodococcus corallinus</name>
    <dbReference type="NCBI Taxonomy" id="36822"/>
    <lineage>
        <taxon>Bacteria</taxon>
        <taxon>Bacillati</taxon>
        <taxon>Actinomycetota</taxon>
        <taxon>Actinomycetes</taxon>
        <taxon>Mycobacteriales</taxon>
        <taxon>Gordoniaceae</taxon>
        <taxon>Gordonia</taxon>
    </lineage>
</organism>
<dbReference type="Pfam" id="PF00908">
    <property type="entry name" value="dTDP_sugar_isom"/>
    <property type="match status" value="1"/>
</dbReference>
<proteinExistence type="inferred from homology"/>
<dbReference type="Proteomes" id="UP001067235">
    <property type="component" value="Unassembled WGS sequence"/>
</dbReference>
<gene>
    <name evidence="2" type="ORF">O4213_17590</name>
</gene>
<comment type="caution">
    <text evidence="2">The sequence shown here is derived from an EMBL/GenBank/DDBJ whole genome shotgun (WGS) entry which is preliminary data.</text>
</comment>
<dbReference type="InterPro" id="IPR011051">
    <property type="entry name" value="RmlC_Cupin_sf"/>
</dbReference>
<sequence length="191" mass="21097">MKDDTATDMKVEESNIDGLSVIYLRQVADGRGVIRELFRESALEKAGLSGFGVWRQVNITETKFGVVRGLHGEDMWKLVSLASGSGLGVYVDLRVGSKTRGNLFTVLLKPGVQVLIPNGVCNGFQSTSIEPSQYVYCFDREWKSGMKGYSITPLDPELHVRWPVEIVPSNRNQISQKDVEAPLLREALAGP</sequence>
<reference evidence="2" key="1">
    <citation type="submission" date="2022-12" db="EMBL/GenBank/DDBJ databases">
        <authorList>
            <person name="Krivoruchko A.V."/>
            <person name="Elkin A."/>
        </authorList>
    </citation>
    <scope>NUCLEOTIDE SEQUENCE</scope>
    <source>
        <strain evidence="2">IEGM 1388</strain>
    </source>
</reference>
<evidence type="ECO:0000256" key="1">
    <source>
        <dbReference type="ARBA" id="ARBA00010154"/>
    </source>
</evidence>
<evidence type="ECO:0000313" key="3">
    <source>
        <dbReference type="Proteomes" id="UP001067235"/>
    </source>
</evidence>
<dbReference type="PANTHER" id="PTHR21047:SF2">
    <property type="entry name" value="THYMIDINE DIPHOSPHO-4-KETO-RHAMNOSE 3,5-EPIMERASE"/>
    <property type="match status" value="1"/>
</dbReference>
<evidence type="ECO:0000313" key="2">
    <source>
        <dbReference type="EMBL" id="MCZ4551807.1"/>
    </source>
</evidence>
<dbReference type="SUPFAM" id="SSF51182">
    <property type="entry name" value="RmlC-like cupins"/>
    <property type="match status" value="1"/>
</dbReference>
<accession>A0ABT4MXT4</accession>